<name>A0AAI9Y7T7_9PEZI</name>
<dbReference type="EMBL" id="MPDP01000090">
    <property type="protein sequence ID" value="KAK1482673.1"/>
    <property type="molecule type" value="Genomic_DNA"/>
</dbReference>
<comment type="caution">
    <text evidence="5">The sequence shown here is derived from an EMBL/GenBank/DDBJ whole genome shotgun (WGS) entry which is preliminary data.</text>
</comment>
<keyword evidence="6" id="KW-1185">Reference proteome</keyword>
<dbReference type="GO" id="GO:0008270">
    <property type="term" value="F:zinc ion binding"/>
    <property type="evidence" value="ECO:0007669"/>
    <property type="project" value="UniProtKB-KW"/>
</dbReference>
<dbReference type="PANTHER" id="PTHR22765:SF434">
    <property type="entry name" value="GB|AAD18119.1-RELATED"/>
    <property type="match status" value="1"/>
</dbReference>
<feature type="compositionally biased region" description="Acidic residues" evidence="2">
    <location>
        <begin position="88"/>
        <end position="104"/>
    </location>
</feature>
<sequence>MGTTMSVIKTLIVPAIISLILFLVSTYVALPLWRRWRSRYSQYLPLDTISTSTVSLRHRVQNAFARMMVPSTWRRNAHERLVIATDASEDGYSSEDGEELGEVGEDTRRAPTEDARRDRHDSTRRLSRDLASMYRMPSLVIGHEDTQLNIRLAFPSYLNLMPPANLPHFGRLSRSISALFGLSWGQAQPHVRNKHRSGARVSVLQVSTPYLAWPVIVVRSMMKLVEVSSTEMVPPPGGLGRGARIPSDKRQASHALQPMLHVSQKASFLVSDAGSYSESHVPFPLETMNIFKSVMRKQEMASNPAADDTCCAICYEKVGEAKEEGDKEVWRYLPCGHRFGGDCIQHWLGVASVDEPHCPWCRVSMRCDCGHPVVPTTKATRNYMYWGWMPCEICHTQLQRTRKTSKYFRGQLLPRLNSLIHSLDHNMASIPQEVPKEQEETPTKEPWEDREVWRRKWTEHFIQEDRKASGSKSPKK</sequence>
<evidence type="ECO:0000256" key="2">
    <source>
        <dbReference type="SAM" id="MobiDB-lite"/>
    </source>
</evidence>
<feature type="transmembrane region" description="Helical" evidence="3">
    <location>
        <begin position="12"/>
        <end position="33"/>
    </location>
</feature>
<evidence type="ECO:0000313" key="6">
    <source>
        <dbReference type="Proteomes" id="UP001239213"/>
    </source>
</evidence>
<dbReference type="PROSITE" id="PS50089">
    <property type="entry name" value="ZF_RING_2"/>
    <property type="match status" value="1"/>
</dbReference>
<feature type="compositionally biased region" description="Basic and acidic residues" evidence="2">
    <location>
        <begin position="434"/>
        <end position="449"/>
    </location>
</feature>
<accession>A0AAI9Y7T7</accession>
<dbReference type="GO" id="GO:0006511">
    <property type="term" value="P:ubiquitin-dependent protein catabolic process"/>
    <property type="evidence" value="ECO:0007669"/>
    <property type="project" value="TreeGrafter"/>
</dbReference>
<dbReference type="SUPFAM" id="SSF57850">
    <property type="entry name" value="RING/U-box"/>
    <property type="match status" value="1"/>
</dbReference>
<feature type="compositionally biased region" description="Basic and acidic residues" evidence="2">
    <location>
        <begin position="105"/>
        <end position="124"/>
    </location>
</feature>
<dbReference type="InterPro" id="IPR001841">
    <property type="entry name" value="Znf_RING"/>
</dbReference>
<dbReference type="Gene3D" id="3.30.40.10">
    <property type="entry name" value="Zinc/RING finger domain, C3HC4 (zinc finger)"/>
    <property type="match status" value="1"/>
</dbReference>
<feature type="domain" description="RING-type" evidence="4">
    <location>
        <begin position="311"/>
        <end position="362"/>
    </location>
</feature>
<keyword evidence="3" id="KW-0812">Transmembrane</keyword>
<evidence type="ECO:0000256" key="3">
    <source>
        <dbReference type="SAM" id="Phobius"/>
    </source>
</evidence>
<dbReference type="PANTHER" id="PTHR22765">
    <property type="entry name" value="RING FINGER AND PROTEASE ASSOCIATED DOMAIN-CONTAINING"/>
    <property type="match status" value="1"/>
</dbReference>
<dbReference type="Pfam" id="PF13639">
    <property type="entry name" value="zf-RING_2"/>
    <property type="match status" value="1"/>
</dbReference>
<dbReference type="InterPro" id="IPR051826">
    <property type="entry name" value="E3_ubiquitin-ligase_domain"/>
</dbReference>
<dbReference type="InterPro" id="IPR013083">
    <property type="entry name" value="Znf_RING/FYVE/PHD"/>
</dbReference>
<dbReference type="GO" id="GO:0061630">
    <property type="term" value="F:ubiquitin protein ligase activity"/>
    <property type="evidence" value="ECO:0007669"/>
    <property type="project" value="TreeGrafter"/>
</dbReference>
<evidence type="ECO:0000259" key="4">
    <source>
        <dbReference type="PROSITE" id="PS50089"/>
    </source>
</evidence>
<dbReference type="AlphaFoldDB" id="A0AAI9Y7T7"/>
<proteinExistence type="predicted"/>
<evidence type="ECO:0000256" key="1">
    <source>
        <dbReference type="PROSITE-ProRule" id="PRU00175"/>
    </source>
</evidence>
<keyword evidence="3" id="KW-1133">Transmembrane helix</keyword>
<feature type="region of interest" description="Disordered" evidence="2">
    <location>
        <begin position="430"/>
        <end position="449"/>
    </location>
</feature>
<gene>
    <name evidence="5" type="ORF">CCUS01_04286</name>
</gene>
<keyword evidence="1" id="KW-0862">Zinc</keyword>
<keyword evidence="1" id="KW-0863">Zinc-finger</keyword>
<feature type="region of interest" description="Disordered" evidence="2">
    <location>
        <begin position="88"/>
        <end position="124"/>
    </location>
</feature>
<dbReference type="SMART" id="SM00184">
    <property type="entry name" value="RING"/>
    <property type="match status" value="1"/>
</dbReference>
<reference evidence="5" key="1">
    <citation type="submission" date="2016-11" db="EMBL/GenBank/DDBJ databases">
        <title>The genome sequence of Colletotrichum cuscutae.</title>
        <authorList>
            <person name="Baroncelli R."/>
        </authorList>
    </citation>
    <scope>NUCLEOTIDE SEQUENCE</scope>
    <source>
        <strain evidence="5">IMI 304802</strain>
    </source>
</reference>
<keyword evidence="3" id="KW-0472">Membrane</keyword>
<dbReference type="Proteomes" id="UP001239213">
    <property type="component" value="Unassembled WGS sequence"/>
</dbReference>
<protein>
    <recommendedName>
        <fullName evidence="4">RING-type domain-containing protein</fullName>
    </recommendedName>
</protein>
<keyword evidence="1" id="KW-0479">Metal-binding</keyword>
<organism evidence="5 6">
    <name type="scientific">Colletotrichum cuscutae</name>
    <dbReference type="NCBI Taxonomy" id="1209917"/>
    <lineage>
        <taxon>Eukaryota</taxon>
        <taxon>Fungi</taxon>
        <taxon>Dikarya</taxon>
        <taxon>Ascomycota</taxon>
        <taxon>Pezizomycotina</taxon>
        <taxon>Sordariomycetes</taxon>
        <taxon>Hypocreomycetidae</taxon>
        <taxon>Glomerellales</taxon>
        <taxon>Glomerellaceae</taxon>
        <taxon>Colletotrichum</taxon>
        <taxon>Colletotrichum acutatum species complex</taxon>
    </lineage>
</organism>
<evidence type="ECO:0000313" key="5">
    <source>
        <dbReference type="EMBL" id="KAK1482673.1"/>
    </source>
</evidence>